<proteinExistence type="predicted"/>
<dbReference type="Proteomes" id="UP000218231">
    <property type="component" value="Unassembled WGS sequence"/>
</dbReference>
<dbReference type="InterPro" id="IPR000938">
    <property type="entry name" value="CAP-Gly_domain"/>
</dbReference>
<comment type="caution">
    <text evidence="3">The sequence shown here is derived from an EMBL/GenBank/DDBJ whole genome shotgun (WGS) entry which is preliminary data.</text>
</comment>
<feature type="compositionally biased region" description="Low complexity" evidence="1">
    <location>
        <begin position="452"/>
        <end position="463"/>
    </location>
</feature>
<gene>
    <name evidence="3" type="ORF">WR25_09777</name>
</gene>
<sequence length="536" mass="57618">MHKSHMQQTDNKQSVVTQHDVGKLVNVTGCGKGILRYVGVIHGKDGLFCGIELINSPGKHDGSYSGVSYFMCPQGRGIFAPLYKVTIDDAVPKPAQPSPSKITENRLSRSALPALPLRTIQQQLQNRDSSMESSTSGDDPMTSSFISDINMDGSTFSTGSWSDVDASMINSRYTYTVRKGFALLQDGEEDLMAVPALKSIVDVEQTSESGSSTSEQEDQPMGSSFVVDKSRIGKEKLPIVEDDDQKTPLVEVKPLPVNKSSQPAAQQPHSTTVADSNHNRVQNGAAVKNASGHVDGQKNANGNTSNGHLQTQAQTNAKAASSESKRMSMKPEKEKEQQKEEGKEETPRTKKASIEAEKNKPKKEVKSKVTTTIPVVATQEKKQNGGGQQQENQHDGQGMSEIKPQTKEEKKPKQPLKTVNEPAAAPVERPKKERKPLYEAPPAKERKEPPKSKLASSKASLASSKEENHNASDGAAINKGINDKKSVAAPKSAKPTSFPTSSFSGGKRVSAQSTPGSSSSAPVHPRAKSASHLPPD</sequence>
<evidence type="ECO:0000259" key="2">
    <source>
        <dbReference type="PROSITE" id="PS50245"/>
    </source>
</evidence>
<protein>
    <recommendedName>
        <fullName evidence="2">CAP-Gly domain-containing protein</fullName>
    </recommendedName>
</protein>
<reference evidence="3 4" key="1">
    <citation type="journal article" date="2017" name="Curr. Biol.">
        <title>Genome architecture and evolution of a unichromosomal asexual nematode.</title>
        <authorList>
            <person name="Fradin H."/>
            <person name="Zegar C."/>
            <person name="Gutwein M."/>
            <person name="Lucas J."/>
            <person name="Kovtun M."/>
            <person name="Corcoran D."/>
            <person name="Baugh L.R."/>
            <person name="Kiontke K."/>
            <person name="Gunsalus K."/>
            <person name="Fitch D.H."/>
            <person name="Piano F."/>
        </authorList>
    </citation>
    <scope>NUCLEOTIDE SEQUENCE [LARGE SCALE GENOMIC DNA]</scope>
    <source>
        <strain evidence="3">PF1309</strain>
    </source>
</reference>
<dbReference type="PROSITE" id="PS00845">
    <property type="entry name" value="CAP_GLY_1"/>
    <property type="match status" value="1"/>
</dbReference>
<evidence type="ECO:0000313" key="4">
    <source>
        <dbReference type="Proteomes" id="UP000218231"/>
    </source>
</evidence>
<dbReference type="OrthoDB" id="2130750at2759"/>
<dbReference type="STRING" id="2018661.A0A2A2K3J4"/>
<feature type="compositionally biased region" description="Low complexity" evidence="1">
    <location>
        <begin position="204"/>
        <end position="214"/>
    </location>
</feature>
<dbReference type="Pfam" id="PF01302">
    <property type="entry name" value="CAP_GLY"/>
    <property type="match status" value="1"/>
</dbReference>
<feature type="domain" description="CAP-Gly" evidence="2">
    <location>
        <begin position="39"/>
        <end position="81"/>
    </location>
</feature>
<evidence type="ECO:0000256" key="1">
    <source>
        <dbReference type="SAM" id="MobiDB-lite"/>
    </source>
</evidence>
<feature type="compositionally biased region" description="Polar residues" evidence="1">
    <location>
        <begin position="258"/>
        <end position="282"/>
    </location>
</feature>
<dbReference type="PANTHER" id="PTHR18916">
    <property type="entry name" value="DYNACTIN 1-RELATED MICROTUBULE-BINDING"/>
    <property type="match status" value="1"/>
</dbReference>
<dbReference type="AlphaFoldDB" id="A0A2A2K3J4"/>
<feature type="compositionally biased region" description="Low complexity" evidence="1">
    <location>
        <begin position="389"/>
        <end position="398"/>
    </location>
</feature>
<keyword evidence="4" id="KW-1185">Reference proteome</keyword>
<feature type="compositionally biased region" description="Polar residues" evidence="1">
    <location>
        <begin position="298"/>
        <end position="322"/>
    </location>
</feature>
<dbReference type="EMBL" id="LIAE01009762">
    <property type="protein sequence ID" value="PAV68443.1"/>
    <property type="molecule type" value="Genomic_DNA"/>
</dbReference>
<name>A0A2A2K3J4_9BILA</name>
<feature type="compositionally biased region" description="Low complexity" evidence="1">
    <location>
        <begin position="510"/>
        <end position="522"/>
    </location>
</feature>
<feature type="compositionally biased region" description="Basic and acidic residues" evidence="1">
    <location>
        <begin position="323"/>
        <end position="367"/>
    </location>
</feature>
<feature type="compositionally biased region" description="Basic and acidic residues" evidence="1">
    <location>
        <begin position="428"/>
        <end position="451"/>
    </location>
</feature>
<dbReference type="SUPFAM" id="SSF74924">
    <property type="entry name" value="Cap-Gly domain"/>
    <property type="match status" value="1"/>
</dbReference>
<dbReference type="Gene3D" id="2.30.30.190">
    <property type="entry name" value="CAP Gly-rich-like domain"/>
    <property type="match status" value="1"/>
</dbReference>
<dbReference type="InterPro" id="IPR036859">
    <property type="entry name" value="CAP-Gly_dom_sf"/>
</dbReference>
<dbReference type="PANTHER" id="PTHR18916:SF83">
    <property type="entry name" value="TIP ELONGATION PROTEIN 1"/>
    <property type="match status" value="1"/>
</dbReference>
<dbReference type="PROSITE" id="PS50245">
    <property type="entry name" value="CAP_GLY_2"/>
    <property type="match status" value="1"/>
</dbReference>
<organism evidence="3 4">
    <name type="scientific">Diploscapter pachys</name>
    <dbReference type="NCBI Taxonomy" id="2018661"/>
    <lineage>
        <taxon>Eukaryota</taxon>
        <taxon>Metazoa</taxon>
        <taxon>Ecdysozoa</taxon>
        <taxon>Nematoda</taxon>
        <taxon>Chromadorea</taxon>
        <taxon>Rhabditida</taxon>
        <taxon>Rhabditina</taxon>
        <taxon>Rhabditomorpha</taxon>
        <taxon>Rhabditoidea</taxon>
        <taxon>Rhabditidae</taxon>
        <taxon>Diploscapter</taxon>
    </lineage>
</organism>
<dbReference type="SMART" id="SM01052">
    <property type="entry name" value="CAP_GLY"/>
    <property type="match status" value="1"/>
</dbReference>
<feature type="region of interest" description="Disordered" evidence="1">
    <location>
        <begin position="204"/>
        <end position="230"/>
    </location>
</feature>
<feature type="region of interest" description="Disordered" evidence="1">
    <location>
        <begin position="256"/>
        <end position="536"/>
    </location>
</feature>
<accession>A0A2A2K3J4</accession>
<evidence type="ECO:0000313" key="3">
    <source>
        <dbReference type="EMBL" id="PAV68443.1"/>
    </source>
</evidence>